<dbReference type="InParanoid" id="B8C2M7"/>
<dbReference type="GeneID" id="7446463"/>
<proteinExistence type="predicted"/>
<feature type="compositionally biased region" description="Low complexity" evidence="1">
    <location>
        <begin position="628"/>
        <end position="637"/>
    </location>
</feature>
<evidence type="ECO:0000256" key="1">
    <source>
        <dbReference type="SAM" id="MobiDB-lite"/>
    </source>
</evidence>
<dbReference type="HOGENOM" id="CLU_277013_0_0_1"/>
<dbReference type="eggNOG" id="ENOG502T7BB">
    <property type="taxonomic scope" value="Eukaryota"/>
</dbReference>
<gene>
    <name evidence="2" type="ORF">THAPSDRAFT_5337</name>
</gene>
<feature type="compositionally biased region" description="Polar residues" evidence="1">
    <location>
        <begin position="1127"/>
        <end position="1138"/>
    </location>
</feature>
<feature type="compositionally biased region" description="Polar residues" evidence="1">
    <location>
        <begin position="262"/>
        <end position="306"/>
    </location>
</feature>
<evidence type="ECO:0000313" key="3">
    <source>
        <dbReference type="Proteomes" id="UP000001449"/>
    </source>
</evidence>
<feature type="region of interest" description="Disordered" evidence="1">
    <location>
        <begin position="1123"/>
        <end position="1147"/>
    </location>
</feature>
<feature type="compositionally biased region" description="Polar residues" evidence="1">
    <location>
        <begin position="663"/>
        <end position="677"/>
    </location>
</feature>
<dbReference type="KEGG" id="tps:THAPSDRAFT_5337"/>
<accession>B8C2M7</accession>
<dbReference type="RefSeq" id="XP_002290222.1">
    <property type="nucleotide sequence ID" value="XM_002290186.1"/>
</dbReference>
<feature type="region of interest" description="Disordered" evidence="1">
    <location>
        <begin position="245"/>
        <end position="351"/>
    </location>
</feature>
<organism evidence="2 3">
    <name type="scientific">Thalassiosira pseudonana</name>
    <name type="common">Marine diatom</name>
    <name type="synonym">Cyclotella nana</name>
    <dbReference type="NCBI Taxonomy" id="35128"/>
    <lineage>
        <taxon>Eukaryota</taxon>
        <taxon>Sar</taxon>
        <taxon>Stramenopiles</taxon>
        <taxon>Ochrophyta</taxon>
        <taxon>Bacillariophyta</taxon>
        <taxon>Coscinodiscophyceae</taxon>
        <taxon>Thalassiosirophycidae</taxon>
        <taxon>Thalassiosirales</taxon>
        <taxon>Thalassiosiraceae</taxon>
        <taxon>Thalassiosira</taxon>
    </lineage>
</organism>
<feature type="compositionally biased region" description="Basic residues" evidence="1">
    <location>
        <begin position="916"/>
        <end position="927"/>
    </location>
</feature>
<feature type="region of interest" description="Disordered" evidence="1">
    <location>
        <begin position="916"/>
        <end position="937"/>
    </location>
</feature>
<feature type="region of interest" description="Disordered" evidence="1">
    <location>
        <begin position="488"/>
        <end position="550"/>
    </location>
</feature>
<feature type="region of interest" description="Disordered" evidence="1">
    <location>
        <begin position="817"/>
        <end position="851"/>
    </location>
</feature>
<feature type="compositionally biased region" description="Basic and acidic residues" evidence="1">
    <location>
        <begin position="518"/>
        <end position="531"/>
    </location>
</feature>
<sequence length="1147" mass="124671">MSNNYQPPTKDQVAAAIASVRARGRPSGAQTKNDPTSASAASGATTATDDGTSTLFQQSASKLQSLSFGSDITDSTAGMTLRTINTGNIKLTSSTTNAGLVSAKRGIISPSTAQIRARRMMREVHNKPSPNCPKSRTISEYDSDNSTDLSSSVACVDPKTVAQVSNFIDSLQKKKGSPVARRLAVSKVNTSLPPISTAVRNSLTSPSGLRYPSLNSARNVMAASPTGNKLRVVTSPEEMDDFNFHHVAKTPVNEPTPRRGNFTRNSTPMGASPSVAKTTTPSDTSIRNSVLSPNTTRSGRASQKGGTISAREAGAPSTLSPNSSEDSDSFDNSSEDSDDSSSIGDVADSTRKGVDQFIDSLNNKKGGTQDQAKAVMDELNAKCSKDVAQAPSGNQKTTDSAKRKEKSAKGVSPETEEELDHFIASVSTKEEGLGSNPDSTPREAHTPVLFDDEVDFDLINTVSQVSASLLPPLTVNTVSLLTTDAVGSVSRQDDDGGTMNAAKPVKESEPAPAPSARVARETELESSKDKCPPTPSSSHVTKNESPEESMAYISAQIQEVVRSENPSMTLGKILAEANKRGLTLDVVTDIYKKERFKASTDKIANWESITSNKAETPSEVKVSDAEAENNNPPEAAAVSGDVADNVQELARHENVNKIAVSKVESTPAMNSTETPTEAVNEDGQMMSNAKVRIKLAVQSSKPSEAFGEILADATRQGLPIDPLVELYTKERRTLSSSVSKKVVDEADSRLNVGGGDPFAIPGLSDAQLSQLKHLVQKGEELLDSLDEGDLMFSDVKYEKNERLEDIDAFFSRFSIQTEQQGQSSKSAKVDSPTRKSKTAPREKNNPPEYDIIGEVLPSCYEQTEAYDRNIDNNDSSLYSERGQVAEFRTLENGDGAVLFMQESSLEVEFVASAVKKPKEKERKKRREERKDKPRDNRKVVRCDVPGHLGLWRSPWKRNRMRAQVDSSEGCKRDAINGVSAAAVFVQRSRSSVQRQCSLTAEERTKGHNGFGDVDFYSLYDATTIKAEDQEIDAAPWEFRDVRQRFLHEKSVESRNWFGTFEKKRGNDRVHAPVSRPKSLEVSVTRIPDPEEWSEDWFTTWKSRRDNPNNLVTFAEQEDVLNADLHNDNTVSVSGSHSTDGPEEKSCS</sequence>
<dbReference type="AlphaFoldDB" id="B8C2M7"/>
<keyword evidence="3" id="KW-1185">Reference proteome</keyword>
<feature type="region of interest" description="Disordered" evidence="1">
    <location>
        <begin position="609"/>
        <end position="638"/>
    </location>
</feature>
<reference evidence="2 3" key="1">
    <citation type="journal article" date="2004" name="Science">
        <title>The genome of the diatom Thalassiosira pseudonana: ecology, evolution, and metabolism.</title>
        <authorList>
            <person name="Armbrust E.V."/>
            <person name="Berges J.A."/>
            <person name="Bowler C."/>
            <person name="Green B.R."/>
            <person name="Martinez D."/>
            <person name="Putnam N.H."/>
            <person name="Zhou S."/>
            <person name="Allen A.E."/>
            <person name="Apt K.E."/>
            <person name="Bechner M."/>
            <person name="Brzezinski M.A."/>
            <person name="Chaal B.K."/>
            <person name="Chiovitti A."/>
            <person name="Davis A.K."/>
            <person name="Demarest M.S."/>
            <person name="Detter J.C."/>
            <person name="Glavina T."/>
            <person name="Goodstein D."/>
            <person name="Hadi M.Z."/>
            <person name="Hellsten U."/>
            <person name="Hildebrand M."/>
            <person name="Jenkins B.D."/>
            <person name="Jurka J."/>
            <person name="Kapitonov V.V."/>
            <person name="Kroger N."/>
            <person name="Lau W.W."/>
            <person name="Lane T.W."/>
            <person name="Larimer F.W."/>
            <person name="Lippmeier J.C."/>
            <person name="Lucas S."/>
            <person name="Medina M."/>
            <person name="Montsant A."/>
            <person name="Obornik M."/>
            <person name="Parker M.S."/>
            <person name="Palenik B."/>
            <person name="Pazour G.J."/>
            <person name="Richardson P.M."/>
            <person name="Rynearson T.A."/>
            <person name="Saito M.A."/>
            <person name="Schwartz D.C."/>
            <person name="Thamatrakoln K."/>
            <person name="Valentin K."/>
            <person name="Vardi A."/>
            <person name="Wilkerson F.P."/>
            <person name="Rokhsar D.S."/>
        </authorList>
    </citation>
    <scope>NUCLEOTIDE SEQUENCE [LARGE SCALE GENOMIC DNA]</scope>
    <source>
        <strain evidence="2 3">CCMP1335</strain>
    </source>
</reference>
<dbReference type="PaxDb" id="35128-Thaps5337"/>
<feature type="compositionally biased region" description="Polar residues" evidence="1">
    <location>
        <begin position="817"/>
        <end position="826"/>
    </location>
</feature>
<feature type="compositionally biased region" description="Basic and acidic residues" evidence="1">
    <location>
        <begin position="827"/>
        <end position="845"/>
    </location>
</feature>
<dbReference type="EMBL" id="CM000642">
    <property type="protein sequence ID" value="EED91974.1"/>
    <property type="molecule type" value="Genomic_DNA"/>
</dbReference>
<reference evidence="2 3" key="2">
    <citation type="journal article" date="2008" name="Nature">
        <title>The Phaeodactylum genome reveals the evolutionary history of diatom genomes.</title>
        <authorList>
            <person name="Bowler C."/>
            <person name="Allen A.E."/>
            <person name="Badger J.H."/>
            <person name="Grimwood J."/>
            <person name="Jabbari K."/>
            <person name="Kuo A."/>
            <person name="Maheswari U."/>
            <person name="Martens C."/>
            <person name="Maumus F."/>
            <person name="Otillar R.P."/>
            <person name="Rayko E."/>
            <person name="Salamov A."/>
            <person name="Vandepoele K."/>
            <person name="Beszteri B."/>
            <person name="Gruber A."/>
            <person name="Heijde M."/>
            <person name="Katinka M."/>
            <person name="Mock T."/>
            <person name="Valentin K."/>
            <person name="Verret F."/>
            <person name="Berges J.A."/>
            <person name="Brownlee C."/>
            <person name="Cadoret J.P."/>
            <person name="Chiovitti A."/>
            <person name="Choi C.J."/>
            <person name="Coesel S."/>
            <person name="De Martino A."/>
            <person name="Detter J.C."/>
            <person name="Durkin C."/>
            <person name="Falciatore A."/>
            <person name="Fournet J."/>
            <person name="Haruta M."/>
            <person name="Huysman M.J."/>
            <person name="Jenkins B.D."/>
            <person name="Jiroutova K."/>
            <person name="Jorgensen R.E."/>
            <person name="Joubert Y."/>
            <person name="Kaplan A."/>
            <person name="Kroger N."/>
            <person name="Kroth P.G."/>
            <person name="La Roche J."/>
            <person name="Lindquist E."/>
            <person name="Lommer M."/>
            <person name="Martin-Jezequel V."/>
            <person name="Lopez P.J."/>
            <person name="Lucas S."/>
            <person name="Mangogna M."/>
            <person name="McGinnis K."/>
            <person name="Medlin L.K."/>
            <person name="Montsant A."/>
            <person name="Oudot-Le Secq M.P."/>
            <person name="Napoli C."/>
            <person name="Obornik M."/>
            <person name="Parker M.S."/>
            <person name="Petit J.L."/>
            <person name="Porcel B.M."/>
            <person name="Poulsen N."/>
            <person name="Robison M."/>
            <person name="Rychlewski L."/>
            <person name="Rynearson T.A."/>
            <person name="Schmutz J."/>
            <person name="Shapiro H."/>
            <person name="Siaut M."/>
            <person name="Stanley M."/>
            <person name="Sussman M.R."/>
            <person name="Taylor A.R."/>
            <person name="Vardi A."/>
            <person name="von Dassow P."/>
            <person name="Vyverman W."/>
            <person name="Willis A."/>
            <person name="Wyrwicz L.S."/>
            <person name="Rokhsar D.S."/>
            <person name="Weissenbach J."/>
            <person name="Armbrust E.V."/>
            <person name="Green B.R."/>
            <person name="Van de Peer Y."/>
            <person name="Grigoriev I.V."/>
        </authorList>
    </citation>
    <scope>NUCLEOTIDE SEQUENCE [LARGE SCALE GENOMIC DNA]</scope>
    <source>
        <strain evidence="2 3">CCMP1335</strain>
    </source>
</reference>
<protein>
    <submittedName>
        <fullName evidence="2">Uncharacterized protein</fullName>
    </submittedName>
</protein>
<feature type="compositionally biased region" description="Acidic residues" evidence="1">
    <location>
        <begin position="325"/>
        <end position="339"/>
    </location>
</feature>
<name>B8C2M7_THAPS</name>
<dbReference type="Proteomes" id="UP000001449">
    <property type="component" value="Chromosome 5"/>
</dbReference>
<feature type="region of interest" description="Disordered" evidence="1">
    <location>
        <begin position="662"/>
        <end position="684"/>
    </location>
</feature>
<feature type="compositionally biased region" description="Low complexity" evidence="1">
    <location>
        <begin position="36"/>
        <end position="53"/>
    </location>
</feature>
<feature type="region of interest" description="Disordered" evidence="1">
    <location>
        <begin position="384"/>
        <end position="445"/>
    </location>
</feature>
<feature type="compositionally biased region" description="Basic and acidic residues" evidence="1">
    <location>
        <begin position="928"/>
        <end position="937"/>
    </location>
</feature>
<evidence type="ECO:0000313" key="2">
    <source>
        <dbReference type="EMBL" id="EED91974.1"/>
    </source>
</evidence>
<feature type="region of interest" description="Disordered" evidence="1">
    <location>
        <begin position="18"/>
        <end position="53"/>
    </location>
</feature>